<dbReference type="OrthoDB" id="9806150at2"/>
<protein>
    <submittedName>
        <fullName evidence="3">ADP-ribose pyrophosphatase</fullName>
        <ecNumber evidence="3">3.6.1.13</ecNumber>
    </submittedName>
</protein>
<name>A0A3G6J4M1_9CORY</name>
<dbReference type="InterPro" id="IPR015797">
    <property type="entry name" value="NUDIX_hydrolase-like_dom_sf"/>
</dbReference>
<keyword evidence="1 3" id="KW-0378">Hydrolase</keyword>
<dbReference type="Proteomes" id="UP000271587">
    <property type="component" value="Chromosome"/>
</dbReference>
<dbReference type="PROSITE" id="PS51462">
    <property type="entry name" value="NUDIX"/>
    <property type="match status" value="1"/>
</dbReference>
<keyword evidence="4" id="KW-1185">Reference proteome</keyword>
<proteinExistence type="predicted"/>
<dbReference type="GO" id="GO:0019693">
    <property type="term" value="P:ribose phosphate metabolic process"/>
    <property type="evidence" value="ECO:0007669"/>
    <property type="project" value="TreeGrafter"/>
</dbReference>
<dbReference type="GO" id="GO:0005829">
    <property type="term" value="C:cytosol"/>
    <property type="evidence" value="ECO:0007669"/>
    <property type="project" value="TreeGrafter"/>
</dbReference>
<evidence type="ECO:0000313" key="4">
    <source>
        <dbReference type="Proteomes" id="UP000271587"/>
    </source>
</evidence>
<evidence type="ECO:0000259" key="2">
    <source>
        <dbReference type="PROSITE" id="PS51462"/>
    </source>
</evidence>
<evidence type="ECO:0000313" key="3">
    <source>
        <dbReference type="EMBL" id="AZA11360.1"/>
    </source>
</evidence>
<dbReference type="EMBL" id="CP033897">
    <property type="protein sequence ID" value="AZA11360.1"/>
    <property type="molecule type" value="Genomic_DNA"/>
</dbReference>
<reference evidence="3 4" key="1">
    <citation type="submission" date="2018-11" db="EMBL/GenBank/DDBJ databases">
        <authorList>
            <person name="Kleinhagauer T."/>
            <person name="Glaeser S.P."/>
            <person name="Spergser J."/>
            <person name="Ruckert C."/>
            <person name="Kaempfer P."/>
            <person name="Busse H.-J."/>
        </authorList>
    </citation>
    <scope>NUCLEOTIDE SEQUENCE [LARGE SCALE GENOMIC DNA]</scope>
    <source>
        <strain evidence="3 4">W8</strain>
    </source>
</reference>
<dbReference type="Pfam" id="PF00293">
    <property type="entry name" value="NUDIX"/>
    <property type="match status" value="1"/>
</dbReference>
<dbReference type="PANTHER" id="PTHR11839">
    <property type="entry name" value="UDP/ADP-SUGAR PYROPHOSPHATASE"/>
    <property type="match status" value="1"/>
</dbReference>
<evidence type="ECO:0000256" key="1">
    <source>
        <dbReference type="ARBA" id="ARBA00022801"/>
    </source>
</evidence>
<dbReference type="KEGG" id="cgk:CGERO_05255"/>
<gene>
    <name evidence="3" type="primary">nudF</name>
    <name evidence="3" type="ORF">CGERO_05255</name>
</gene>
<dbReference type="EC" id="3.6.1.13" evidence="3"/>
<dbReference type="InterPro" id="IPR000086">
    <property type="entry name" value="NUDIX_hydrolase_dom"/>
</dbReference>
<dbReference type="SUPFAM" id="SSF55811">
    <property type="entry name" value="Nudix"/>
    <property type="match status" value="1"/>
</dbReference>
<dbReference type="PANTHER" id="PTHR11839:SF31">
    <property type="entry name" value="ADP-RIBOSE PYROPHOSPHATASE"/>
    <property type="match status" value="1"/>
</dbReference>
<feature type="domain" description="Nudix hydrolase" evidence="2">
    <location>
        <begin position="42"/>
        <end position="173"/>
    </location>
</feature>
<accession>A0A3G6J4M1</accession>
<sequence length="217" mass="24155">MSQQHEFEVLESELLVDAPILALRRDYVRMPGGTAAHREIVEHFGAVAIVVINDADEVALIRQYRHSVGQRLWELPAGLLDVAQEDPLECAKRELFEEAGLHAREWALLSDIVTSPGFAEESIRIFIARGLTEQSRPEAEHEEAELELSWCPLDQAVSKALSGEIVNATAVAGILGVYAMRSGSSAPRLPDEPFTLRPEHLAFRRQREGITPDMKKV</sequence>
<dbReference type="AlphaFoldDB" id="A0A3G6J4M1"/>
<dbReference type="GO" id="GO:0047631">
    <property type="term" value="F:ADP-ribose diphosphatase activity"/>
    <property type="evidence" value="ECO:0007669"/>
    <property type="project" value="UniProtKB-EC"/>
</dbReference>
<dbReference type="Gene3D" id="3.90.79.10">
    <property type="entry name" value="Nucleoside Triphosphate Pyrophosphohydrolase"/>
    <property type="match status" value="1"/>
</dbReference>
<dbReference type="RefSeq" id="WP_123933899.1">
    <property type="nucleotide sequence ID" value="NZ_CP033897.1"/>
</dbReference>
<dbReference type="GO" id="GO:0006753">
    <property type="term" value="P:nucleoside phosphate metabolic process"/>
    <property type="evidence" value="ECO:0007669"/>
    <property type="project" value="TreeGrafter"/>
</dbReference>
<organism evidence="3 4">
    <name type="scientific">Corynebacterium gerontici</name>
    <dbReference type="NCBI Taxonomy" id="2079234"/>
    <lineage>
        <taxon>Bacteria</taxon>
        <taxon>Bacillati</taxon>
        <taxon>Actinomycetota</taxon>
        <taxon>Actinomycetes</taxon>
        <taxon>Mycobacteriales</taxon>
        <taxon>Corynebacteriaceae</taxon>
        <taxon>Corynebacterium</taxon>
    </lineage>
</organism>